<proteinExistence type="predicted"/>
<dbReference type="EMBL" id="JARKIF010000022">
    <property type="protein sequence ID" value="KAJ7616661.1"/>
    <property type="molecule type" value="Genomic_DNA"/>
</dbReference>
<reference evidence="2" key="1">
    <citation type="submission" date="2023-03" db="EMBL/GenBank/DDBJ databases">
        <title>Massive genome expansion in bonnet fungi (Mycena s.s.) driven by repeated elements and novel gene families across ecological guilds.</title>
        <authorList>
            <consortium name="Lawrence Berkeley National Laboratory"/>
            <person name="Harder C.B."/>
            <person name="Miyauchi S."/>
            <person name="Viragh M."/>
            <person name="Kuo A."/>
            <person name="Thoen E."/>
            <person name="Andreopoulos B."/>
            <person name="Lu D."/>
            <person name="Skrede I."/>
            <person name="Drula E."/>
            <person name="Henrissat B."/>
            <person name="Morin E."/>
            <person name="Kohler A."/>
            <person name="Barry K."/>
            <person name="LaButti K."/>
            <person name="Morin E."/>
            <person name="Salamov A."/>
            <person name="Lipzen A."/>
            <person name="Mereny Z."/>
            <person name="Hegedus B."/>
            <person name="Baldrian P."/>
            <person name="Stursova M."/>
            <person name="Weitz H."/>
            <person name="Taylor A."/>
            <person name="Grigoriev I.V."/>
            <person name="Nagy L.G."/>
            <person name="Martin F."/>
            <person name="Kauserud H."/>
        </authorList>
    </citation>
    <scope>NUCLEOTIDE SEQUENCE</scope>
    <source>
        <strain evidence="2">9284</strain>
    </source>
</reference>
<organism evidence="2 3">
    <name type="scientific">Roridomyces roridus</name>
    <dbReference type="NCBI Taxonomy" id="1738132"/>
    <lineage>
        <taxon>Eukaryota</taxon>
        <taxon>Fungi</taxon>
        <taxon>Dikarya</taxon>
        <taxon>Basidiomycota</taxon>
        <taxon>Agaricomycotina</taxon>
        <taxon>Agaricomycetes</taxon>
        <taxon>Agaricomycetidae</taxon>
        <taxon>Agaricales</taxon>
        <taxon>Marasmiineae</taxon>
        <taxon>Mycenaceae</taxon>
        <taxon>Roridomyces</taxon>
    </lineage>
</organism>
<evidence type="ECO:0000313" key="3">
    <source>
        <dbReference type="Proteomes" id="UP001221142"/>
    </source>
</evidence>
<evidence type="ECO:0000256" key="1">
    <source>
        <dbReference type="SAM" id="MobiDB-lite"/>
    </source>
</evidence>
<dbReference type="AlphaFoldDB" id="A0AAD7FD32"/>
<feature type="region of interest" description="Disordered" evidence="1">
    <location>
        <begin position="99"/>
        <end position="130"/>
    </location>
</feature>
<sequence length="287" mass="31419">MYAAEEALYVDNNLSEFLFKRATISVGKGRGIQGLHQITPERRAVSKECECRWNVGHISQGAVSRAADSTGTVSRVWCNESRAAWGMPDGGVGARCHPNRAGIGRERRNGTKTPQLHYMSNKPPPEPKKQAPRVVDQILENLGKGTVAITRFQWNIGCINEDCVNPTADNARVISRNWTHESKAAGLGVLGVPTEVFDLRWIGDLSVVRAVVGAQIIGVAVHNGRSLYPETKRVIAQSVVGNGVSWLKGRLSIVLEGWYGGSESQTLGEYMEVGVKRPTLMTCWCRP</sequence>
<dbReference type="Proteomes" id="UP001221142">
    <property type="component" value="Unassembled WGS sequence"/>
</dbReference>
<gene>
    <name evidence="2" type="ORF">FB45DRAFT_873110</name>
</gene>
<comment type="caution">
    <text evidence="2">The sequence shown here is derived from an EMBL/GenBank/DDBJ whole genome shotgun (WGS) entry which is preliminary data.</text>
</comment>
<keyword evidence="3" id="KW-1185">Reference proteome</keyword>
<name>A0AAD7FD32_9AGAR</name>
<accession>A0AAD7FD32</accession>
<evidence type="ECO:0000313" key="2">
    <source>
        <dbReference type="EMBL" id="KAJ7616661.1"/>
    </source>
</evidence>
<protein>
    <submittedName>
        <fullName evidence="2">Uncharacterized protein</fullName>
    </submittedName>
</protein>